<evidence type="ECO:0000313" key="9">
    <source>
        <dbReference type="Proteomes" id="UP001061298"/>
    </source>
</evidence>
<proteinExistence type="predicted"/>
<geneLocation type="plasmid" evidence="8 9">
    <name>punmamed2</name>
</geneLocation>
<dbReference type="EMBL" id="CP106794">
    <property type="protein sequence ID" value="UXY24912.1"/>
    <property type="molecule type" value="Genomic_DNA"/>
</dbReference>
<accession>A0ABY6EE53</accession>
<dbReference type="PANTHER" id="PTHR23513:SF6">
    <property type="entry name" value="MAJOR FACILITATOR SUPERFAMILY ASSOCIATED DOMAIN-CONTAINING PROTEIN"/>
    <property type="match status" value="1"/>
</dbReference>
<evidence type="ECO:0000313" key="8">
    <source>
        <dbReference type="EMBL" id="UXY24912.1"/>
    </source>
</evidence>
<keyword evidence="3 6" id="KW-0812">Transmembrane</keyword>
<dbReference type="InterPro" id="IPR020846">
    <property type="entry name" value="MFS_dom"/>
</dbReference>
<evidence type="ECO:0000256" key="2">
    <source>
        <dbReference type="ARBA" id="ARBA00022475"/>
    </source>
</evidence>
<feature type="transmembrane region" description="Helical" evidence="6">
    <location>
        <begin position="12"/>
        <end position="35"/>
    </location>
</feature>
<evidence type="ECO:0000259" key="7">
    <source>
        <dbReference type="PROSITE" id="PS50850"/>
    </source>
</evidence>
<dbReference type="Gene3D" id="1.20.1250.20">
    <property type="entry name" value="MFS general substrate transporter like domains"/>
    <property type="match status" value="1"/>
</dbReference>
<sequence length="408" mass="41910">MKDLLALREFRTLFVALTVSMLAESVLILALGIWVKDLTGSDGLAGATFLALSAPMLVAPLAGWIVDRISRRVIFVVLNLLTALLLLPLLAVRQAPDLWIVYAVAAGYGLSYIVLGATVSALVPELVSADLLPDANSALQTVKQAFRLIGPLVGAGLFSVLGGARLAAGCAVCFLFAAVAGVLLARHETVVQVPQTSGGLTWTSEVGAGIRYLVGEPALRKVVCCSALSMIGLGLGESLYFAYVDQGLGRDAAFLGVLVSAQGVGGVAGGLASARVVRRFGEIGCVAVGIALFALGSIALVHPALWLALPASVLIGMGLPISMVGTNTLLQRRTPADLLGRTAVALDTLISGPQALAIGLGAILVGLVDYRLLFGGTGVAMGFVAVVLWLDRGISSSTSPVSTPISFE</sequence>
<feature type="transmembrane region" description="Helical" evidence="6">
    <location>
        <begin position="73"/>
        <end position="92"/>
    </location>
</feature>
<keyword evidence="9" id="KW-1185">Reference proteome</keyword>
<dbReference type="RefSeq" id="WP_263235149.1">
    <property type="nucleotide sequence ID" value="NZ_CP106794.1"/>
</dbReference>
<evidence type="ECO:0000256" key="4">
    <source>
        <dbReference type="ARBA" id="ARBA00022989"/>
    </source>
</evidence>
<keyword evidence="2" id="KW-1003">Cell membrane</keyword>
<evidence type="ECO:0000256" key="6">
    <source>
        <dbReference type="SAM" id="Phobius"/>
    </source>
</evidence>
<feature type="transmembrane region" description="Helical" evidence="6">
    <location>
        <begin position="283"/>
        <end position="301"/>
    </location>
</feature>
<dbReference type="Proteomes" id="UP001061298">
    <property type="component" value="Plasmid punmamed2"/>
</dbReference>
<name>A0ABY6EE53_9ACTN</name>
<feature type="transmembrane region" description="Helical" evidence="6">
    <location>
        <begin position="47"/>
        <end position="66"/>
    </location>
</feature>
<evidence type="ECO:0000256" key="5">
    <source>
        <dbReference type="ARBA" id="ARBA00023136"/>
    </source>
</evidence>
<feature type="transmembrane region" description="Helical" evidence="6">
    <location>
        <begin position="307"/>
        <end position="330"/>
    </location>
</feature>
<feature type="transmembrane region" description="Helical" evidence="6">
    <location>
        <begin position="144"/>
        <end position="160"/>
    </location>
</feature>
<comment type="subcellular location">
    <subcellularLocation>
        <location evidence="1">Cell membrane</location>
        <topology evidence="1">Multi-pass membrane protein</topology>
    </subcellularLocation>
</comment>
<gene>
    <name evidence="8" type="ORF">N8I84_41435</name>
</gene>
<dbReference type="PROSITE" id="PS50850">
    <property type="entry name" value="MFS"/>
    <property type="match status" value="1"/>
</dbReference>
<feature type="transmembrane region" description="Helical" evidence="6">
    <location>
        <begin position="372"/>
        <end position="390"/>
    </location>
</feature>
<feature type="domain" description="Major facilitator superfamily (MFS) profile" evidence="7">
    <location>
        <begin position="173"/>
        <end position="408"/>
    </location>
</feature>
<feature type="transmembrane region" description="Helical" evidence="6">
    <location>
        <begin position="342"/>
        <end position="366"/>
    </location>
</feature>
<keyword evidence="4 6" id="KW-1133">Transmembrane helix</keyword>
<organism evidence="8 9">
    <name type="scientific">Streptomyces cynarae</name>
    <dbReference type="NCBI Taxonomy" id="2981134"/>
    <lineage>
        <taxon>Bacteria</taxon>
        <taxon>Bacillati</taxon>
        <taxon>Actinomycetota</taxon>
        <taxon>Actinomycetes</taxon>
        <taxon>Kitasatosporales</taxon>
        <taxon>Streptomycetaceae</taxon>
        <taxon>Streptomyces</taxon>
    </lineage>
</organism>
<feature type="transmembrane region" description="Helical" evidence="6">
    <location>
        <begin position="166"/>
        <end position="185"/>
    </location>
</feature>
<keyword evidence="5 6" id="KW-0472">Membrane</keyword>
<dbReference type="PANTHER" id="PTHR23513">
    <property type="entry name" value="INTEGRAL MEMBRANE EFFLUX PROTEIN-RELATED"/>
    <property type="match status" value="1"/>
</dbReference>
<dbReference type="InterPro" id="IPR011701">
    <property type="entry name" value="MFS"/>
</dbReference>
<dbReference type="SUPFAM" id="SSF103473">
    <property type="entry name" value="MFS general substrate transporter"/>
    <property type="match status" value="1"/>
</dbReference>
<dbReference type="CDD" id="cd06173">
    <property type="entry name" value="MFS_MefA_like"/>
    <property type="match status" value="1"/>
</dbReference>
<dbReference type="InterPro" id="IPR036259">
    <property type="entry name" value="MFS_trans_sf"/>
</dbReference>
<reference evidence="8" key="1">
    <citation type="submission" date="2022-10" db="EMBL/GenBank/DDBJ databases">
        <authorList>
            <person name="Mo P."/>
        </authorList>
    </citation>
    <scope>NUCLEOTIDE SEQUENCE</scope>
    <source>
        <strain evidence="8">HUAS 13-4</strain>
        <plasmid evidence="8">punmamed2</plasmid>
    </source>
</reference>
<evidence type="ECO:0000256" key="1">
    <source>
        <dbReference type="ARBA" id="ARBA00004651"/>
    </source>
</evidence>
<keyword evidence="8" id="KW-0614">Plasmid</keyword>
<evidence type="ECO:0000256" key="3">
    <source>
        <dbReference type="ARBA" id="ARBA00022692"/>
    </source>
</evidence>
<feature type="transmembrane region" description="Helical" evidence="6">
    <location>
        <begin position="253"/>
        <end position="271"/>
    </location>
</feature>
<feature type="transmembrane region" description="Helical" evidence="6">
    <location>
        <begin position="98"/>
        <end position="123"/>
    </location>
</feature>
<protein>
    <submittedName>
        <fullName evidence="8">MFS transporter</fullName>
    </submittedName>
</protein>
<dbReference type="Pfam" id="PF07690">
    <property type="entry name" value="MFS_1"/>
    <property type="match status" value="1"/>
</dbReference>
<feature type="transmembrane region" description="Helical" evidence="6">
    <location>
        <begin position="222"/>
        <end position="241"/>
    </location>
</feature>